<dbReference type="SUPFAM" id="SSF50199">
    <property type="entry name" value="Staphylococcal nuclease"/>
    <property type="match status" value="1"/>
</dbReference>
<proteinExistence type="predicted"/>
<dbReference type="PANTHER" id="PTHR28434">
    <property type="entry name" value="PROTEIN C3ORF33"/>
    <property type="match status" value="1"/>
</dbReference>
<dbReference type="CTD" id="20327222"/>
<protein>
    <submittedName>
        <fullName evidence="1">Uncharacterized protein</fullName>
    </submittedName>
</protein>
<dbReference type="EMBL" id="KL596650">
    <property type="protein sequence ID" value="KER31154.1"/>
    <property type="molecule type" value="Genomic_DNA"/>
</dbReference>
<dbReference type="GeneID" id="20327222"/>
<keyword evidence="2" id="KW-1185">Reference proteome</keyword>
<dbReference type="AlphaFoldDB" id="A0A075AI77"/>
<dbReference type="GO" id="GO:0005615">
    <property type="term" value="C:extracellular space"/>
    <property type="evidence" value="ECO:0007669"/>
    <property type="project" value="TreeGrafter"/>
</dbReference>
<organism evidence="1 2">
    <name type="scientific">Opisthorchis viverrini</name>
    <name type="common">Southeast Asian liver fluke</name>
    <dbReference type="NCBI Taxonomy" id="6198"/>
    <lineage>
        <taxon>Eukaryota</taxon>
        <taxon>Metazoa</taxon>
        <taxon>Spiralia</taxon>
        <taxon>Lophotrochozoa</taxon>
        <taxon>Platyhelminthes</taxon>
        <taxon>Trematoda</taxon>
        <taxon>Digenea</taxon>
        <taxon>Opisthorchiida</taxon>
        <taxon>Opisthorchiata</taxon>
        <taxon>Opisthorchiidae</taxon>
        <taxon>Opisthorchis</taxon>
    </lineage>
</organism>
<evidence type="ECO:0000313" key="2">
    <source>
        <dbReference type="Proteomes" id="UP000054324"/>
    </source>
</evidence>
<dbReference type="InterPro" id="IPR042421">
    <property type="entry name" value="C3orf33-like"/>
</dbReference>
<name>A0A075AI77_OPIVI</name>
<sequence length="546" mass="61915">MVVAGLKFVGCETRLAVLYLFRLDARISLLIRGTHGGDKVRRFPSSECTLSLCEIFSDFGYLLPDTTFPADILTSFSIELQALLDTPLYGSFRWQAENLKSRTTPFSPSSFQQLLNNKNKTDPGLYGESLDPPEISFLERDKAPSPSGLHLILQRRLESPGEQSDDPLTKNLEREQGAAAMKWLYPDSNPQKPRLGLSNLGVSQPSCNLLVAWQLGTLRVLQLNDDSLRASDATLLANVGKSAVLLGVIIIIINDSMTSVFNTNASLPYSHDLFESLIVKKRIKFSRFRSVLEIPNELFTRRLKLRGVVDSVSFDGELRIIHRPRMCFLYRSDANCALPVVLPLTHSRRSIEWMRATFTGQPQIRFVPIGLDHANGRLVAMIYVKQRFFSKDVAVFLLSEGLSSLSESHFKFLPETLQESYEKVQTKAIVKKKGMWWKDSKDSRLKIFFRRMFRRGLSLFVESFPVVGRTLVRAPQYGYWLPCSVTPSSREKEVREHMKHFGLAECALTIFLDNVKCLSSATYAADQQWRSSQTLKEPSTLSIDYF</sequence>
<dbReference type="PANTHER" id="PTHR28434:SF1">
    <property type="entry name" value="PROTEIN C3ORF33"/>
    <property type="match status" value="1"/>
</dbReference>
<reference evidence="1 2" key="1">
    <citation type="submission" date="2013-11" db="EMBL/GenBank/DDBJ databases">
        <title>Opisthorchis viverrini - life in the bile duct.</title>
        <authorList>
            <person name="Young N.D."/>
            <person name="Nagarajan N."/>
            <person name="Lin S.J."/>
            <person name="Korhonen P.K."/>
            <person name="Jex A.R."/>
            <person name="Hall R.S."/>
            <person name="Safavi-Hemami H."/>
            <person name="Kaewkong W."/>
            <person name="Bertrand D."/>
            <person name="Gao S."/>
            <person name="Seet Q."/>
            <person name="Wongkham S."/>
            <person name="Teh B.T."/>
            <person name="Wongkham C."/>
            <person name="Intapan P.M."/>
            <person name="Maleewong W."/>
            <person name="Yang X."/>
            <person name="Hu M."/>
            <person name="Wang Z."/>
            <person name="Hofmann A."/>
            <person name="Sternberg P.W."/>
            <person name="Tan P."/>
            <person name="Wang J."/>
            <person name="Gasser R.B."/>
        </authorList>
    </citation>
    <scope>NUCLEOTIDE SEQUENCE [LARGE SCALE GENOMIC DNA]</scope>
</reference>
<accession>A0A075AI77</accession>
<dbReference type="Proteomes" id="UP000054324">
    <property type="component" value="Unassembled WGS sequence"/>
</dbReference>
<evidence type="ECO:0000313" key="1">
    <source>
        <dbReference type="EMBL" id="KER31154.1"/>
    </source>
</evidence>
<gene>
    <name evidence="1" type="ORF">T265_13054</name>
</gene>
<dbReference type="InterPro" id="IPR035437">
    <property type="entry name" value="SNase_OB-fold_sf"/>
</dbReference>
<dbReference type="STRING" id="6198.A0A075AI77"/>
<dbReference type="KEGG" id="ovi:T265_13054"/>
<dbReference type="OrthoDB" id="6220511at2759"/>
<dbReference type="RefSeq" id="XP_009165162.1">
    <property type="nucleotide sequence ID" value="XM_009166898.1"/>
</dbReference>
<dbReference type="Gene3D" id="2.40.50.90">
    <property type="match status" value="1"/>
</dbReference>